<keyword evidence="5" id="KW-1185">Reference proteome</keyword>
<dbReference type="AlphaFoldDB" id="A0A1H0BLH7"/>
<dbReference type="GO" id="GO:0008270">
    <property type="term" value="F:zinc ion binding"/>
    <property type="evidence" value="ECO:0007669"/>
    <property type="project" value="InterPro"/>
</dbReference>
<dbReference type="CDD" id="cd06583">
    <property type="entry name" value="PGRP"/>
    <property type="match status" value="1"/>
</dbReference>
<dbReference type="PROSITE" id="PS51318">
    <property type="entry name" value="TAT"/>
    <property type="match status" value="1"/>
</dbReference>
<dbReference type="GO" id="GO:0009253">
    <property type="term" value="P:peptidoglycan catabolic process"/>
    <property type="evidence" value="ECO:0007669"/>
    <property type="project" value="InterPro"/>
</dbReference>
<dbReference type="SMART" id="SM00644">
    <property type="entry name" value="Ami_2"/>
    <property type="match status" value="1"/>
</dbReference>
<proteinExistence type="inferred from homology"/>
<dbReference type="Proteomes" id="UP000199309">
    <property type="component" value="Unassembled WGS sequence"/>
</dbReference>
<gene>
    <name evidence="4" type="ORF">SAMN05660299_02762</name>
</gene>
<evidence type="ECO:0000313" key="4">
    <source>
        <dbReference type="EMBL" id="SDN46504.1"/>
    </source>
</evidence>
<dbReference type="PANTHER" id="PTHR11022">
    <property type="entry name" value="PEPTIDOGLYCAN RECOGNITION PROTEIN"/>
    <property type="match status" value="1"/>
</dbReference>
<dbReference type="InterPro" id="IPR006311">
    <property type="entry name" value="TAT_signal"/>
</dbReference>
<dbReference type="Pfam" id="PF01510">
    <property type="entry name" value="Amidase_2"/>
    <property type="match status" value="1"/>
</dbReference>
<dbReference type="OrthoDB" id="9812621at2"/>
<dbReference type="SMART" id="SM00701">
    <property type="entry name" value="PGRP"/>
    <property type="match status" value="1"/>
</dbReference>
<dbReference type="Gene3D" id="3.40.80.10">
    <property type="entry name" value="Peptidoglycan recognition protein-like"/>
    <property type="match status" value="1"/>
</dbReference>
<reference evidence="4 5" key="1">
    <citation type="submission" date="2016-10" db="EMBL/GenBank/DDBJ databases">
        <authorList>
            <person name="de Groot N.N."/>
        </authorList>
    </citation>
    <scope>NUCLEOTIDE SEQUENCE [LARGE SCALE GENOMIC DNA]</scope>
    <source>
        <strain evidence="4 5">DSM 16981</strain>
    </source>
</reference>
<dbReference type="RefSeq" id="WP_091653095.1">
    <property type="nucleotide sequence ID" value="NZ_FNHQ01000052.1"/>
</dbReference>
<organism evidence="4 5">
    <name type="scientific">Megasphaera paucivorans</name>
    <dbReference type="NCBI Taxonomy" id="349095"/>
    <lineage>
        <taxon>Bacteria</taxon>
        <taxon>Bacillati</taxon>
        <taxon>Bacillota</taxon>
        <taxon>Negativicutes</taxon>
        <taxon>Veillonellales</taxon>
        <taxon>Veillonellaceae</taxon>
        <taxon>Megasphaera</taxon>
    </lineage>
</organism>
<dbReference type="InterPro" id="IPR002502">
    <property type="entry name" value="Amidase_domain"/>
</dbReference>
<evidence type="ECO:0000313" key="5">
    <source>
        <dbReference type="Proteomes" id="UP000199309"/>
    </source>
</evidence>
<dbReference type="InterPro" id="IPR006619">
    <property type="entry name" value="PGRP_domain_met/bac"/>
</dbReference>
<dbReference type="GO" id="GO:0008745">
    <property type="term" value="F:N-acetylmuramoyl-L-alanine amidase activity"/>
    <property type="evidence" value="ECO:0007669"/>
    <property type="project" value="InterPro"/>
</dbReference>
<dbReference type="InterPro" id="IPR036505">
    <property type="entry name" value="Amidase/PGRP_sf"/>
</dbReference>
<sequence>MNKIGRREFLRRSFITIGAASILPTFIPKIVQAYSTPHPMLSPIIKETNLTFCQPLVQRKLTNIIVIHHVGGTNRDVSASEIHQWHLANGWAGIGYHFVIRKDGTIERGRPMGAIGAHCYGYNQTSVGICSAGDFETAYPTDAQLKSIGLMTAYLCQKYSLHPNNHTVFGHRDLNSTLCPGKNLYSQLNTLRNTAASLL</sequence>
<dbReference type="EMBL" id="FNHQ01000052">
    <property type="protein sequence ID" value="SDN46504.1"/>
    <property type="molecule type" value="Genomic_DNA"/>
</dbReference>
<name>A0A1H0BLH7_9FIRM</name>
<evidence type="ECO:0000256" key="1">
    <source>
        <dbReference type="ARBA" id="ARBA00007553"/>
    </source>
</evidence>
<dbReference type="SUPFAM" id="SSF55846">
    <property type="entry name" value="N-acetylmuramoyl-L-alanine amidase-like"/>
    <property type="match status" value="1"/>
</dbReference>
<evidence type="ECO:0000259" key="2">
    <source>
        <dbReference type="SMART" id="SM00644"/>
    </source>
</evidence>
<protein>
    <submittedName>
        <fullName evidence="4">N-acetylmuramoyl-L-alanine amidase</fullName>
    </submittedName>
</protein>
<comment type="similarity">
    <text evidence="1">Belongs to the N-acetylmuramoyl-L-alanine amidase 2 family.</text>
</comment>
<feature type="domain" description="Peptidoglycan recognition protein family" evidence="3">
    <location>
        <begin position="42"/>
        <end position="175"/>
    </location>
</feature>
<dbReference type="PANTHER" id="PTHR11022:SF41">
    <property type="entry name" value="PEPTIDOGLYCAN-RECOGNITION PROTEIN LC-RELATED"/>
    <property type="match status" value="1"/>
</dbReference>
<accession>A0A1H0BLH7</accession>
<dbReference type="STRING" id="349095.SAMN05660299_02762"/>
<evidence type="ECO:0000259" key="3">
    <source>
        <dbReference type="SMART" id="SM00701"/>
    </source>
</evidence>
<feature type="domain" description="N-acetylmuramoyl-L-alanine amidase" evidence="2">
    <location>
        <begin position="54"/>
        <end position="181"/>
    </location>
</feature>
<dbReference type="InterPro" id="IPR015510">
    <property type="entry name" value="PGRP"/>
</dbReference>